<organism evidence="1 2">
    <name type="scientific">Aspergillus niger</name>
    <dbReference type="NCBI Taxonomy" id="5061"/>
    <lineage>
        <taxon>Eukaryota</taxon>
        <taxon>Fungi</taxon>
        <taxon>Dikarya</taxon>
        <taxon>Ascomycota</taxon>
        <taxon>Pezizomycotina</taxon>
        <taxon>Eurotiomycetes</taxon>
        <taxon>Eurotiomycetidae</taxon>
        <taxon>Eurotiales</taxon>
        <taxon>Aspergillaceae</taxon>
        <taxon>Aspergillus</taxon>
        <taxon>Aspergillus subgen. Circumdati</taxon>
    </lineage>
</organism>
<name>A0A9W6EGN9_ASPNG</name>
<accession>A0A9W6EGN9</accession>
<sequence length="144" mass="17036">MELEIIRNKASSLKSHGLSIEDRKVLKEDRRLVFSWTEETSNDRETSVTKWRRTRARTAYRTIQDANEHLFLAVILSITPTQCAQKKFDKVLEQLIRLNYEEFYFTLDPETKSFLETIAAEQGFAGNRRYLAFMKSLFPRIEPR</sequence>
<dbReference type="AlphaFoldDB" id="A0A9W6EGN9"/>
<protein>
    <submittedName>
        <fullName evidence="1">Uncharacterized protein</fullName>
    </submittedName>
</protein>
<evidence type="ECO:0000313" key="2">
    <source>
        <dbReference type="Proteomes" id="UP001144191"/>
    </source>
</evidence>
<evidence type="ECO:0000313" key="1">
    <source>
        <dbReference type="EMBL" id="GLA55647.1"/>
    </source>
</evidence>
<reference evidence="1" key="1">
    <citation type="submission" date="2022-07" db="EMBL/GenBank/DDBJ databases">
        <title>Taxonomy of Aspergillus series Nigri: significant species reduction supported by multi-species coalescent approaches.</title>
        <authorList>
            <person name="Bian C."/>
            <person name="Kusuya Y."/>
            <person name="Sklenar F."/>
            <person name="D'hooge E."/>
            <person name="Yaguchi T."/>
            <person name="Takahashi H."/>
            <person name="Hubka V."/>
        </authorList>
    </citation>
    <scope>NUCLEOTIDE SEQUENCE</scope>
    <source>
        <strain evidence="1">IFM 63604</strain>
    </source>
</reference>
<feature type="non-terminal residue" evidence="1">
    <location>
        <position position="144"/>
    </location>
</feature>
<comment type="caution">
    <text evidence="1">The sequence shown here is derived from an EMBL/GenBank/DDBJ whole genome shotgun (WGS) entry which is preliminary data.</text>
</comment>
<proteinExistence type="predicted"/>
<dbReference type="EMBL" id="BRPB01000148">
    <property type="protein sequence ID" value="GLA55647.1"/>
    <property type="molecule type" value="Genomic_DNA"/>
</dbReference>
<gene>
    <name evidence="1" type="ORF">AnigIFM63604_002439</name>
</gene>
<dbReference type="Proteomes" id="UP001144191">
    <property type="component" value="Unassembled WGS sequence"/>
</dbReference>